<evidence type="ECO:0000313" key="2">
    <source>
        <dbReference type="Proteomes" id="UP000198284"/>
    </source>
</evidence>
<name>A0A239EA12_9BURK</name>
<accession>A0A239EA12</accession>
<organism evidence="1 2">
    <name type="scientific">Noviherbaspirillum humi</name>
    <dbReference type="NCBI Taxonomy" id="1688639"/>
    <lineage>
        <taxon>Bacteria</taxon>
        <taxon>Pseudomonadati</taxon>
        <taxon>Pseudomonadota</taxon>
        <taxon>Betaproteobacteria</taxon>
        <taxon>Burkholderiales</taxon>
        <taxon>Oxalobacteraceae</taxon>
        <taxon>Noviherbaspirillum</taxon>
    </lineage>
</organism>
<reference evidence="1 2" key="1">
    <citation type="submission" date="2017-06" db="EMBL/GenBank/DDBJ databases">
        <authorList>
            <person name="Kim H.J."/>
            <person name="Triplett B.A."/>
        </authorList>
    </citation>
    <scope>NUCLEOTIDE SEQUENCE [LARGE SCALE GENOMIC DNA]</scope>
    <source>
        <strain evidence="1 2">U15</strain>
    </source>
</reference>
<dbReference type="Proteomes" id="UP000198284">
    <property type="component" value="Unassembled WGS sequence"/>
</dbReference>
<dbReference type="EMBL" id="FZOT01000002">
    <property type="protein sequence ID" value="SNS40863.1"/>
    <property type="molecule type" value="Genomic_DNA"/>
</dbReference>
<protein>
    <submittedName>
        <fullName evidence="1">Uncharacterized protein</fullName>
    </submittedName>
</protein>
<proteinExistence type="predicted"/>
<keyword evidence="2" id="KW-1185">Reference proteome</keyword>
<sequence>MDPEEILQQITSIETAEVDPGTVAEVFAYTLATLQDRIDEADVRRLILLAAAMYRNSIDQAAAELQLPVSAADPGLAIDAAPGKGFVQ</sequence>
<dbReference type="AlphaFoldDB" id="A0A239EA12"/>
<dbReference type="RefSeq" id="WP_089398396.1">
    <property type="nucleotide sequence ID" value="NZ_FZOT01000002.1"/>
</dbReference>
<evidence type="ECO:0000313" key="1">
    <source>
        <dbReference type="EMBL" id="SNS40863.1"/>
    </source>
</evidence>
<gene>
    <name evidence="1" type="ORF">SAMN06265795_102580</name>
</gene>
<dbReference type="OrthoDB" id="8781711at2"/>